<comment type="caution">
    <text evidence="2">The sequence shown here is derived from an EMBL/GenBank/DDBJ whole genome shotgun (WGS) entry which is preliminary data.</text>
</comment>
<keyword evidence="1" id="KW-1133">Transmembrane helix</keyword>
<keyword evidence="3" id="KW-1185">Reference proteome</keyword>
<evidence type="ECO:0000313" key="3">
    <source>
        <dbReference type="Proteomes" id="UP000009342"/>
    </source>
</evidence>
<feature type="transmembrane region" description="Helical" evidence="1">
    <location>
        <begin position="28"/>
        <end position="53"/>
    </location>
</feature>
<accession>A0ABP1W8X0</accession>
<dbReference type="EMBL" id="CAKZ01000080">
    <property type="protein sequence ID" value="CCJ81018.1"/>
    <property type="molecule type" value="Genomic_DNA"/>
</dbReference>
<reference evidence="3" key="1">
    <citation type="journal article" date="2012" name="PLoS ONE">
        <title>Comparative analysis of genome sequences covering the seven cronobacter species.</title>
        <authorList>
            <person name="Joseph S."/>
            <person name="Desai P."/>
            <person name="Ji Y."/>
            <person name="Cummings C.A."/>
            <person name="Shih R."/>
            <person name="Degoricija L."/>
            <person name="Rico A."/>
            <person name="Brzoska P."/>
            <person name="Hamby S.E."/>
            <person name="Masood N."/>
            <person name="Hariri S."/>
            <person name="Sonbol H."/>
            <person name="Chuzhanova N."/>
            <person name="McClelland M."/>
            <person name="Furtado M.R."/>
            <person name="Forsythe S.J."/>
        </authorList>
    </citation>
    <scope>NUCLEOTIDE SEQUENCE [LARGE SCALE GENOMIC DNA]</scope>
    <source>
        <strain evidence="3">1210</strain>
    </source>
</reference>
<keyword evidence="1" id="KW-0812">Transmembrane</keyword>
<dbReference type="Proteomes" id="UP000009342">
    <property type="component" value="Unassembled WGS sequence"/>
</dbReference>
<name>A0ABP1W8X0_9ENTR</name>
<evidence type="ECO:0000313" key="2">
    <source>
        <dbReference type="EMBL" id="CCJ81018.1"/>
    </source>
</evidence>
<sequence length="62" mass="7410">MRTHFYPVLSKKSAFMDIQPHKHREANAYLFVLMGQCFDETMVVQSLFILLIFMAMKKAIRW</sequence>
<proteinExistence type="predicted"/>
<evidence type="ECO:0000256" key="1">
    <source>
        <dbReference type="SAM" id="Phobius"/>
    </source>
</evidence>
<gene>
    <name evidence="2" type="ORF">BN134_1745</name>
</gene>
<protein>
    <submittedName>
        <fullName evidence="2">Uncharacterized protein</fullName>
    </submittedName>
</protein>
<keyword evidence="1" id="KW-0472">Membrane</keyword>
<organism evidence="2 3">
    <name type="scientific">Cronobacter dublinensis 1210</name>
    <dbReference type="NCBI Taxonomy" id="1208656"/>
    <lineage>
        <taxon>Bacteria</taxon>
        <taxon>Pseudomonadati</taxon>
        <taxon>Pseudomonadota</taxon>
        <taxon>Gammaproteobacteria</taxon>
        <taxon>Enterobacterales</taxon>
        <taxon>Enterobacteriaceae</taxon>
        <taxon>Cronobacter</taxon>
    </lineage>
</organism>